<proteinExistence type="predicted"/>
<accession>A0A381XBT9</accession>
<reference evidence="2" key="1">
    <citation type="submission" date="2018-05" db="EMBL/GenBank/DDBJ databases">
        <authorList>
            <person name="Lanie J.A."/>
            <person name="Ng W.-L."/>
            <person name="Kazmierczak K.M."/>
            <person name="Andrzejewski T.M."/>
            <person name="Davidsen T.M."/>
            <person name="Wayne K.J."/>
            <person name="Tettelin H."/>
            <person name="Glass J.I."/>
            <person name="Rusch D."/>
            <person name="Podicherti R."/>
            <person name="Tsui H.-C.T."/>
            <person name="Winkler M.E."/>
        </authorList>
    </citation>
    <scope>NUCLEOTIDE SEQUENCE</scope>
</reference>
<gene>
    <name evidence="2" type="ORF">METZ01_LOCUS115069</name>
</gene>
<name>A0A381XBT9_9ZZZZ</name>
<dbReference type="AlphaFoldDB" id="A0A381XBT9"/>
<feature type="domain" description="Lipoprotein LPP20-like" evidence="1">
    <location>
        <begin position="51"/>
        <end position="149"/>
    </location>
</feature>
<evidence type="ECO:0000259" key="1">
    <source>
        <dbReference type="Pfam" id="PF02169"/>
    </source>
</evidence>
<protein>
    <recommendedName>
        <fullName evidence="1">Lipoprotein LPP20-like domain-containing protein</fullName>
    </recommendedName>
</protein>
<sequence length="202" mass="22401">MKHLLLVGLIFLFGACSSIPQIPDAPKALSEYNAPKWVLVGGGAFTDDKGKAFYGVGSATGIKNFSLQRQVADDRARADLAKVFEFYVETLTKDYQAHTTAGSFATTSEEQNAEAAVKVVVSSTLRGVTIIDHFEIPERRELISLARLDYDAFKRNVADAEEFKQLPPKVRQDIKDRADALHKEMEDEAKKLQEGRGFFATE</sequence>
<organism evidence="2">
    <name type="scientific">marine metagenome</name>
    <dbReference type="NCBI Taxonomy" id="408172"/>
    <lineage>
        <taxon>unclassified sequences</taxon>
        <taxon>metagenomes</taxon>
        <taxon>ecological metagenomes</taxon>
    </lineage>
</organism>
<dbReference type="Pfam" id="PF02169">
    <property type="entry name" value="LPP20"/>
    <property type="match status" value="1"/>
</dbReference>
<evidence type="ECO:0000313" key="2">
    <source>
        <dbReference type="EMBL" id="SVA62215.1"/>
    </source>
</evidence>
<dbReference type="EMBL" id="UINC01014613">
    <property type="protein sequence ID" value="SVA62215.1"/>
    <property type="molecule type" value="Genomic_DNA"/>
</dbReference>
<dbReference type="PROSITE" id="PS51257">
    <property type="entry name" value="PROKAR_LIPOPROTEIN"/>
    <property type="match status" value="1"/>
</dbReference>
<dbReference type="InterPro" id="IPR024952">
    <property type="entry name" value="LPP20-like_dom"/>
</dbReference>